<reference evidence="6 7" key="1">
    <citation type="submission" date="2020-08" db="EMBL/GenBank/DDBJ databases">
        <title>Genomic Encyclopedia of Type Strains, Phase IV (KMG-IV): sequencing the most valuable type-strain genomes for metagenomic binning, comparative biology and taxonomic classification.</title>
        <authorList>
            <person name="Goeker M."/>
        </authorList>
    </citation>
    <scope>NUCLEOTIDE SEQUENCE [LARGE SCALE GENOMIC DNA]</scope>
    <source>
        <strain evidence="6 7">DSM 26385</strain>
    </source>
</reference>
<dbReference type="PANTHER" id="PTHR43483:SF3">
    <property type="entry name" value="MEMBRANE TRANSPORTER PROTEIN HI_0806-RELATED"/>
    <property type="match status" value="1"/>
</dbReference>
<comment type="subcellular location">
    <subcellularLocation>
        <location evidence="5">Cell membrane</location>
        <topology evidence="5">Multi-pass membrane protein</topology>
    </subcellularLocation>
    <subcellularLocation>
        <location evidence="1">Membrane</location>
        <topology evidence="1">Multi-pass membrane protein</topology>
    </subcellularLocation>
</comment>
<feature type="transmembrane region" description="Helical" evidence="5">
    <location>
        <begin position="12"/>
        <end position="43"/>
    </location>
</feature>
<evidence type="ECO:0000256" key="1">
    <source>
        <dbReference type="ARBA" id="ARBA00004141"/>
    </source>
</evidence>
<proteinExistence type="inferred from homology"/>
<protein>
    <recommendedName>
        <fullName evidence="5">Probable membrane transporter protein</fullName>
    </recommendedName>
</protein>
<feature type="transmembrane region" description="Helical" evidence="5">
    <location>
        <begin position="253"/>
        <end position="274"/>
    </location>
</feature>
<keyword evidence="2 5" id="KW-0812">Transmembrane</keyword>
<gene>
    <name evidence="6" type="ORF">GGQ66_003625</name>
</gene>
<feature type="transmembrane region" description="Helical" evidence="5">
    <location>
        <begin position="222"/>
        <end position="241"/>
    </location>
</feature>
<accession>A0A7W6K4N2</accession>
<feature type="transmembrane region" description="Helical" evidence="5">
    <location>
        <begin position="93"/>
        <end position="112"/>
    </location>
</feature>
<dbReference type="Pfam" id="PF01925">
    <property type="entry name" value="TauE"/>
    <property type="match status" value="1"/>
</dbReference>
<evidence type="ECO:0000256" key="4">
    <source>
        <dbReference type="ARBA" id="ARBA00023136"/>
    </source>
</evidence>
<dbReference type="RefSeq" id="WP_183794144.1">
    <property type="nucleotide sequence ID" value="NZ_JACIDU010000016.1"/>
</dbReference>
<keyword evidence="3 5" id="KW-1133">Transmembrane helix</keyword>
<feature type="transmembrane region" description="Helical" evidence="5">
    <location>
        <begin position="157"/>
        <end position="179"/>
    </location>
</feature>
<keyword evidence="4 5" id="KW-0472">Membrane</keyword>
<evidence type="ECO:0000313" key="6">
    <source>
        <dbReference type="EMBL" id="MBB4105042.1"/>
    </source>
</evidence>
<dbReference type="Proteomes" id="UP000584824">
    <property type="component" value="Unassembled WGS sequence"/>
</dbReference>
<evidence type="ECO:0000256" key="5">
    <source>
        <dbReference type="RuleBase" id="RU363041"/>
    </source>
</evidence>
<sequence length="276" mass="28603">MEALDLQSFLLFAAGLAVTGAFAGVLAGLLGVGGGIVIVPVLSFMLEFLKFSPNVAMHVAVGTSLLTIIPTSITSLRAHNKRGAMDKDLIRAWAPYVAFGAAIGGIAAHFISGASLKSVFGFVALAVAVNMLLPKKIVLGEHLPYSIPFRLGVPGMIGFISSLMGIGGGSLTVPTLAAYSYPVHKAVGSSSAFGLIISLPAVIGFVITGWGEAGLPPLSLGYVNLLAAALIIPLTMTTAKLGVKLAHSLKPEYLKRAFAVFLMITSIRMLWPLFAG</sequence>
<evidence type="ECO:0000256" key="2">
    <source>
        <dbReference type="ARBA" id="ARBA00022692"/>
    </source>
</evidence>
<dbReference type="EMBL" id="JACIDU010000016">
    <property type="protein sequence ID" value="MBB4105042.1"/>
    <property type="molecule type" value="Genomic_DNA"/>
</dbReference>
<name>A0A7W6K4N2_9HYPH</name>
<keyword evidence="5" id="KW-1003">Cell membrane</keyword>
<comment type="similarity">
    <text evidence="5">Belongs to the 4-toluene sulfonate uptake permease (TSUP) (TC 2.A.102) family.</text>
</comment>
<organism evidence="6 7">
    <name type="scientific">Allorhizobium borbori</name>
    <dbReference type="NCBI Taxonomy" id="485907"/>
    <lineage>
        <taxon>Bacteria</taxon>
        <taxon>Pseudomonadati</taxon>
        <taxon>Pseudomonadota</taxon>
        <taxon>Alphaproteobacteria</taxon>
        <taxon>Hyphomicrobiales</taxon>
        <taxon>Rhizobiaceae</taxon>
        <taxon>Rhizobium/Agrobacterium group</taxon>
        <taxon>Allorhizobium</taxon>
    </lineage>
</organism>
<evidence type="ECO:0000256" key="3">
    <source>
        <dbReference type="ARBA" id="ARBA00022989"/>
    </source>
</evidence>
<feature type="transmembrane region" description="Helical" evidence="5">
    <location>
        <begin position="191"/>
        <end position="210"/>
    </location>
</feature>
<feature type="transmembrane region" description="Helical" evidence="5">
    <location>
        <begin position="55"/>
        <end position="73"/>
    </location>
</feature>
<comment type="caution">
    <text evidence="6">The sequence shown here is derived from an EMBL/GenBank/DDBJ whole genome shotgun (WGS) entry which is preliminary data.</text>
</comment>
<dbReference type="PANTHER" id="PTHR43483">
    <property type="entry name" value="MEMBRANE TRANSPORTER PROTEIN HI_0806-RELATED"/>
    <property type="match status" value="1"/>
</dbReference>
<dbReference type="AlphaFoldDB" id="A0A7W6K4N2"/>
<dbReference type="GO" id="GO:0005886">
    <property type="term" value="C:plasma membrane"/>
    <property type="evidence" value="ECO:0007669"/>
    <property type="project" value="UniProtKB-SubCell"/>
</dbReference>
<keyword evidence="7" id="KW-1185">Reference proteome</keyword>
<feature type="transmembrane region" description="Helical" evidence="5">
    <location>
        <begin position="119"/>
        <end position="137"/>
    </location>
</feature>
<dbReference type="InterPro" id="IPR002781">
    <property type="entry name" value="TM_pro_TauE-like"/>
</dbReference>
<evidence type="ECO:0000313" key="7">
    <source>
        <dbReference type="Proteomes" id="UP000584824"/>
    </source>
</evidence>